<keyword evidence="2" id="KW-0479">Metal-binding</keyword>
<evidence type="ECO:0000259" key="4">
    <source>
        <dbReference type="PROSITE" id="PS50157"/>
    </source>
</evidence>
<evidence type="ECO:0000256" key="1">
    <source>
        <dbReference type="ARBA" id="ARBA00023125"/>
    </source>
</evidence>
<keyword evidence="2" id="KW-0862">Zinc</keyword>
<dbReference type="SMART" id="SM00355">
    <property type="entry name" value="ZnF_C2H2"/>
    <property type="match status" value="3"/>
</dbReference>
<organism evidence="5 6">
    <name type="scientific">Penicillium citrinum</name>
    <dbReference type="NCBI Taxonomy" id="5077"/>
    <lineage>
        <taxon>Eukaryota</taxon>
        <taxon>Fungi</taxon>
        <taxon>Dikarya</taxon>
        <taxon>Ascomycota</taxon>
        <taxon>Pezizomycotina</taxon>
        <taxon>Eurotiomycetes</taxon>
        <taxon>Eurotiomycetidae</taxon>
        <taxon>Eurotiales</taxon>
        <taxon>Aspergillaceae</taxon>
        <taxon>Penicillium</taxon>
    </lineage>
</organism>
<protein>
    <recommendedName>
        <fullName evidence="4">C2H2-type domain-containing protein</fullName>
    </recommendedName>
</protein>
<sequence length="647" mass="72934">MDDAVKFGEEDLIDPFEWHPLRGIGSPYLQAEACVSEDGSFMLPCLDQGLSTEHMFRQPGCPSADNPASRGHEPLSLFQSVSEDESIFPGIFPSLGLLGDGPESAFSYPATDSLDFFDTGGHGGAEQGLSIPSSGPSSLYPEYLTCNDQVSLEADFNNVERLLSLSPMDRWKNSPPETEPAHLTDIMSSVARSISANNQIPQEELISPTTPNRRTRTRRPRLPTPSIAASESSASSSSVSSAHSLGSNHSGSFGRFYAKEPKRRRNRRQRKKSPTSQIRCRKQTQQRPFQCTFCTDTFKSKHDWTRHEKTLHLSLESWVCAPFGPTYEDELSNVLRCVFCDIEAPSDEHIQAHRYLECQEKPSALRTFYRKDHLLQHLRLVHDTQNHVTCIPKWKSEVTHINSRCGFCSATFTVWSDRNDHLAAHYRQGTLIKDWKGCRGLDPAVVLAVDNAMPPYLIGAESTGIYPFSASRRKRSIGYGEFESYRDQPQNTENTAPTPFEQLTEHLIRLVSERQDSGLPITDEFIQREARIFVFGDDDPWNQTAADSPDWLDFFKDGMGLGPACVMNVDAAHHPKPVFHLPWDINTQRGHDSQKIIDASSRSPMVPATSWTPWSWQSPECLAEFRRFNCDAGSSSKTQEEWHYRDE</sequence>
<accession>A0A9W9TJ34</accession>
<proteinExistence type="predicted"/>
<reference evidence="5" key="2">
    <citation type="journal article" date="2023" name="IMA Fungus">
        <title>Comparative genomic study of the Penicillium genus elucidates a diverse pangenome and 15 lateral gene transfer events.</title>
        <authorList>
            <person name="Petersen C."/>
            <person name="Sorensen T."/>
            <person name="Nielsen M.R."/>
            <person name="Sondergaard T.E."/>
            <person name="Sorensen J.L."/>
            <person name="Fitzpatrick D.A."/>
            <person name="Frisvad J.C."/>
            <person name="Nielsen K.L."/>
        </authorList>
    </citation>
    <scope>NUCLEOTIDE SEQUENCE</scope>
    <source>
        <strain evidence="5">IBT 23319</strain>
    </source>
</reference>
<dbReference type="PROSITE" id="PS00028">
    <property type="entry name" value="ZINC_FINGER_C2H2_1"/>
    <property type="match status" value="2"/>
</dbReference>
<gene>
    <name evidence="5" type="ORF">N7469_008164</name>
</gene>
<feature type="region of interest" description="Disordered" evidence="3">
    <location>
        <begin position="196"/>
        <end position="283"/>
    </location>
</feature>
<evidence type="ECO:0000313" key="6">
    <source>
        <dbReference type="Proteomes" id="UP001147733"/>
    </source>
</evidence>
<dbReference type="GO" id="GO:0003677">
    <property type="term" value="F:DNA binding"/>
    <property type="evidence" value="ECO:0007669"/>
    <property type="project" value="UniProtKB-KW"/>
</dbReference>
<dbReference type="Proteomes" id="UP001147733">
    <property type="component" value="Unassembled WGS sequence"/>
</dbReference>
<dbReference type="Pfam" id="PF03221">
    <property type="entry name" value="HTH_Tnp_Tc5"/>
    <property type="match status" value="1"/>
</dbReference>
<dbReference type="InterPro" id="IPR013087">
    <property type="entry name" value="Znf_C2H2_type"/>
</dbReference>
<comment type="caution">
    <text evidence="5">The sequence shown here is derived from an EMBL/GenBank/DDBJ whole genome shotgun (WGS) entry which is preliminary data.</text>
</comment>
<evidence type="ECO:0000313" key="5">
    <source>
        <dbReference type="EMBL" id="KAJ5224661.1"/>
    </source>
</evidence>
<evidence type="ECO:0000256" key="3">
    <source>
        <dbReference type="SAM" id="MobiDB-lite"/>
    </source>
</evidence>
<dbReference type="GO" id="GO:0008270">
    <property type="term" value="F:zinc ion binding"/>
    <property type="evidence" value="ECO:0007669"/>
    <property type="project" value="UniProtKB-KW"/>
</dbReference>
<feature type="compositionally biased region" description="Low complexity" evidence="3">
    <location>
        <begin position="224"/>
        <end position="252"/>
    </location>
</feature>
<dbReference type="Gene3D" id="3.30.160.60">
    <property type="entry name" value="Classic Zinc Finger"/>
    <property type="match status" value="1"/>
</dbReference>
<dbReference type="RefSeq" id="XP_056498633.1">
    <property type="nucleotide sequence ID" value="XM_056647082.1"/>
</dbReference>
<keyword evidence="2" id="KW-0863">Zinc-finger</keyword>
<feature type="domain" description="C2H2-type" evidence="4">
    <location>
        <begin position="289"/>
        <end position="317"/>
    </location>
</feature>
<dbReference type="EMBL" id="JAPQKT010000007">
    <property type="protein sequence ID" value="KAJ5224661.1"/>
    <property type="molecule type" value="Genomic_DNA"/>
</dbReference>
<keyword evidence="1" id="KW-0238">DNA-binding</keyword>
<dbReference type="OrthoDB" id="5399138at2759"/>
<dbReference type="GeneID" id="81386249"/>
<feature type="compositionally biased region" description="Basic residues" evidence="3">
    <location>
        <begin position="261"/>
        <end position="283"/>
    </location>
</feature>
<keyword evidence="6" id="KW-1185">Reference proteome</keyword>
<reference evidence="5" key="1">
    <citation type="submission" date="2022-11" db="EMBL/GenBank/DDBJ databases">
        <authorList>
            <person name="Petersen C."/>
        </authorList>
    </citation>
    <scope>NUCLEOTIDE SEQUENCE</scope>
    <source>
        <strain evidence="5">IBT 23319</strain>
    </source>
</reference>
<dbReference type="PROSITE" id="PS50157">
    <property type="entry name" value="ZINC_FINGER_C2H2_2"/>
    <property type="match status" value="1"/>
</dbReference>
<dbReference type="AlphaFoldDB" id="A0A9W9TJ34"/>
<evidence type="ECO:0000256" key="2">
    <source>
        <dbReference type="PROSITE-ProRule" id="PRU00042"/>
    </source>
</evidence>
<dbReference type="InterPro" id="IPR006600">
    <property type="entry name" value="HTH_CenpB_DNA-bd_dom"/>
</dbReference>
<name>A0A9W9TJ34_PENCI</name>